<dbReference type="Proteomes" id="UP000295066">
    <property type="component" value="Unassembled WGS sequence"/>
</dbReference>
<sequence>MKRIFLVRHGETDWNREGRFQGQMDIPLNRTGLGQARAVAETLKDVSLDRIVASPLARTRETARPLEELTGLPVEMNGGLVEISHGLWEGRTAGEVEAEWPGMLAAWHGHPELVTMPGGESLADVQKRAWPAFLRTVEEEGESVMVVSHDAVLKVILCRIFDSPLSSFWRFQLANGSITLLELSGKGWRVPLVGEAGHLGSVFRRVEQKAL</sequence>
<dbReference type="CDD" id="cd07067">
    <property type="entry name" value="HP_PGM_like"/>
    <property type="match status" value="1"/>
</dbReference>
<dbReference type="GO" id="GO:0005737">
    <property type="term" value="C:cytoplasm"/>
    <property type="evidence" value="ECO:0007669"/>
    <property type="project" value="TreeGrafter"/>
</dbReference>
<proteinExistence type="predicted"/>
<dbReference type="AlphaFoldDB" id="A0A4R8LXQ6"/>
<reference evidence="2 3" key="1">
    <citation type="submission" date="2019-03" db="EMBL/GenBank/DDBJ databases">
        <title>Genomic Encyclopedia of Type Strains, Phase IV (KMG-IV): sequencing the most valuable type-strain genomes for metagenomic binning, comparative biology and taxonomic classification.</title>
        <authorList>
            <person name="Goeker M."/>
        </authorList>
    </citation>
    <scope>NUCLEOTIDE SEQUENCE [LARGE SCALE GENOMIC DNA]</scope>
    <source>
        <strain evidence="2 3">DSM 25964</strain>
    </source>
</reference>
<dbReference type="Pfam" id="PF00300">
    <property type="entry name" value="His_Phos_1"/>
    <property type="match status" value="1"/>
</dbReference>
<gene>
    <name evidence="2" type="ORF">C8D99_1343</name>
</gene>
<name>A0A4R8LXQ6_9BACT</name>
<dbReference type="InterPro" id="IPR013078">
    <property type="entry name" value="His_Pase_superF_clade-1"/>
</dbReference>
<dbReference type="SMART" id="SM00855">
    <property type="entry name" value="PGAM"/>
    <property type="match status" value="1"/>
</dbReference>
<dbReference type="EMBL" id="SORI01000034">
    <property type="protein sequence ID" value="TDY52705.1"/>
    <property type="molecule type" value="Genomic_DNA"/>
</dbReference>
<dbReference type="InterPro" id="IPR029033">
    <property type="entry name" value="His_PPase_superfam"/>
</dbReference>
<dbReference type="InterPro" id="IPR001345">
    <property type="entry name" value="PG/BPGM_mutase_AS"/>
</dbReference>
<feature type="binding site" evidence="1">
    <location>
        <begin position="8"/>
        <end position="15"/>
    </location>
    <ligand>
        <name>substrate</name>
    </ligand>
</feature>
<keyword evidence="3" id="KW-1185">Reference proteome</keyword>
<dbReference type="PIRSF" id="PIRSF000709">
    <property type="entry name" value="6PFK_2-Ptase"/>
    <property type="match status" value="1"/>
</dbReference>
<comment type="caution">
    <text evidence="2">The sequence shown here is derived from an EMBL/GenBank/DDBJ whole genome shotgun (WGS) entry which is preliminary data.</text>
</comment>
<dbReference type="GO" id="GO:0016791">
    <property type="term" value="F:phosphatase activity"/>
    <property type="evidence" value="ECO:0007669"/>
    <property type="project" value="TreeGrafter"/>
</dbReference>
<dbReference type="Gene3D" id="3.40.50.1240">
    <property type="entry name" value="Phosphoglycerate mutase-like"/>
    <property type="match status" value="1"/>
</dbReference>
<dbReference type="RefSeq" id="WP_133959197.1">
    <property type="nucleotide sequence ID" value="NZ_SORI01000034.1"/>
</dbReference>
<protein>
    <submittedName>
        <fullName evidence="2">Putative phosphoglycerate mutase</fullName>
    </submittedName>
</protein>
<dbReference type="SUPFAM" id="SSF53254">
    <property type="entry name" value="Phosphoglycerate mutase-like"/>
    <property type="match status" value="1"/>
</dbReference>
<accession>A0A4R8LXQ6</accession>
<dbReference type="PROSITE" id="PS00175">
    <property type="entry name" value="PG_MUTASE"/>
    <property type="match status" value="1"/>
</dbReference>
<evidence type="ECO:0000313" key="2">
    <source>
        <dbReference type="EMBL" id="TDY52705.1"/>
    </source>
</evidence>
<dbReference type="PANTHER" id="PTHR48100:SF62">
    <property type="entry name" value="GLUCOSYL-3-PHOSPHOGLYCERATE PHOSPHATASE"/>
    <property type="match status" value="1"/>
</dbReference>
<feature type="binding site" evidence="1">
    <location>
        <position position="58"/>
    </location>
    <ligand>
        <name>substrate</name>
    </ligand>
</feature>
<dbReference type="InterPro" id="IPR050275">
    <property type="entry name" value="PGM_Phosphatase"/>
</dbReference>
<organism evidence="2 3">
    <name type="scientific">Aminivibrio pyruvatiphilus</name>
    <dbReference type="NCBI Taxonomy" id="1005740"/>
    <lineage>
        <taxon>Bacteria</taxon>
        <taxon>Thermotogati</taxon>
        <taxon>Synergistota</taxon>
        <taxon>Synergistia</taxon>
        <taxon>Synergistales</taxon>
        <taxon>Aminobacteriaceae</taxon>
        <taxon>Aminivibrio</taxon>
    </lineage>
</organism>
<dbReference type="OrthoDB" id="9781415at2"/>
<evidence type="ECO:0000256" key="1">
    <source>
        <dbReference type="PIRSR" id="PIRSR613078-2"/>
    </source>
</evidence>
<evidence type="ECO:0000313" key="3">
    <source>
        <dbReference type="Proteomes" id="UP000295066"/>
    </source>
</evidence>
<dbReference type="PANTHER" id="PTHR48100">
    <property type="entry name" value="BROAD-SPECIFICITY PHOSPHATASE YOR283W-RELATED"/>
    <property type="match status" value="1"/>
</dbReference>